<evidence type="ECO:0000313" key="2">
    <source>
        <dbReference type="Proteomes" id="UP000030111"/>
    </source>
</evidence>
<dbReference type="eggNOG" id="ENOG5030Y46">
    <property type="taxonomic scope" value="Bacteria"/>
</dbReference>
<proteinExistence type="predicted"/>
<dbReference type="RefSeq" id="WP_026990153.1">
    <property type="nucleotide sequence ID" value="NZ_AUGP01000017.1"/>
</dbReference>
<gene>
    <name evidence="1" type="ORF">Q766_12840</name>
</gene>
<comment type="caution">
    <text evidence="1">The sequence shown here is derived from an EMBL/GenBank/DDBJ whole genome shotgun (WGS) entry which is preliminary data.</text>
</comment>
<accession>A0A0A2MJ73</accession>
<protein>
    <submittedName>
        <fullName evidence="1">Uncharacterized protein</fullName>
    </submittedName>
</protein>
<dbReference type="STRING" id="1121898.GCA_000422725_01256"/>
<dbReference type="AlphaFoldDB" id="A0A0A2MJ73"/>
<keyword evidence="2" id="KW-1185">Reference proteome</keyword>
<dbReference type="EMBL" id="JRLY01000010">
    <property type="protein sequence ID" value="KGO92349.1"/>
    <property type="molecule type" value="Genomic_DNA"/>
</dbReference>
<dbReference type="OrthoDB" id="1849013at2"/>
<sequence length="162" mass="18220">MWKNNGTYTVSGLYNVGFASGRDLILVLSAQGQGIFDCTTGLKVASDYKSDWWDNYNQTTNTIAGFDCLQNIKIHTCGLYNPDNLLKITQDGWTLEVSEPEPDYMPFENYLVQKIYLVSPNKTDRIFITNDGPCELRALGFSDTGNSFIVALSCEIIIYSRE</sequence>
<name>A0A0A2MJ73_9FLAO</name>
<reference evidence="1 2" key="1">
    <citation type="submission" date="2013-09" db="EMBL/GenBank/DDBJ databases">
        <authorList>
            <person name="Zeng Z."/>
            <person name="Chen C."/>
        </authorList>
    </citation>
    <scope>NUCLEOTIDE SEQUENCE [LARGE SCALE GENOMIC DNA]</scope>
    <source>
        <strain evidence="1 2">WB 4.1-42</strain>
    </source>
</reference>
<dbReference type="Proteomes" id="UP000030111">
    <property type="component" value="Unassembled WGS sequence"/>
</dbReference>
<organism evidence="1 2">
    <name type="scientific">Flavobacterium subsaxonicum WB 4.1-42 = DSM 21790</name>
    <dbReference type="NCBI Taxonomy" id="1121898"/>
    <lineage>
        <taxon>Bacteria</taxon>
        <taxon>Pseudomonadati</taxon>
        <taxon>Bacteroidota</taxon>
        <taxon>Flavobacteriia</taxon>
        <taxon>Flavobacteriales</taxon>
        <taxon>Flavobacteriaceae</taxon>
        <taxon>Flavobacterium</taxon>
    </lineage>
</organism>
<evidence type="ECO:0000313" key="1">
    <source>
        <dbReference type="EMBL" id="KGO92349.1"/>
    </source>
</evidence>